<protein>
    <submittedName>
        <fullName evidence="2">Uncharacterized protein</fullName>
    </submittedName>
</protein>
<evidence type="ECO:0000313" key="2">
    <source>
        <dbReference type="EMBL" id="AHA92075.1"/>
    </source>
</evidence>
<organism evidence="2">
    <name type="scientific">Los Azufres archaeal virus 2</name>
    <dbReference type="NCBI Taxonomy" id="1425359"/>
    <lineage>
        <taxon>Viruses</taxon>
    </lineage>
</organism>
<evidence type="ECO:0000256" key="1">
    <source>
        <dbReference type="SAM" id="Phobius"/>
    </source>
</evidence>
<name>A0A0A0P745_9VIRU</name>
<feature type="transmembrane region" description="Helical" evidence="1">
    <location>
        <begin position="41"/>
        <end position="60"/>
    </location>
</feature>
<reference evidence="2" key="1">
    <citation type="submission" date="2013-08" db="EMBL/GenBank/DDBJ databases">
        <title>Identification of novel archaea and viruses from Sulfolobales-dominated Mexican hot springs metagenomes.</title>
        <authorList>
            <person name="Servin-Garciduenas L.E."/>
            <person name="Erdmann S."/>
            <person name="Peng X."/>
            <person name="Garrett R.A."/>
            <person name="Martinez-Romero E."/>
        </authorList>
    </citation>
    <scope>NUCLEOTIDE SEQUENCE</scope>
</reference>
<dbReference type="EMBL" id="KF547927">
    <property type="protein sequence ID" value="AHA92075.1"/>
    <property type="molecule type" value="Genomic_DNA"/>
</dbReference>
<accession>A0A0A0P745</accession>
<proteinExistence type="predicted"/>
<gene>
    <name evidence="2" type="primary">orf08</name>
</gene>
<keyword evidence="1" id="KW-0472">Membrane</keyword>
<sequence>MPLFSKYSLSASSAICDFVTRKLIANSVSASLTARSKYKSFLTFLSSAGLGFLPLGILAYNRISDMHFKNSFLSCKRYFLPFQPLYHA</sequence>
<keyword evidence="1" id="KW-1133">Transmembrane helix</keyword>
<keyword evidence="1" id="KW-0812">Transmembrane</keyword>